<accession>A0AAN8FSG0</accession>
<proteinExistence type="predicted"/>
<dbReference type="EMBL" id="WIXE01004333">
    <property type="protein sequence ID" value="KAK5983130.1"/>
    <property type="molecule type" value="Genomic_DNA"/>
</dbReference>
<evidence type="ECO:0000313" key="1">
    <source>
        <dbReference type="EMBL" id="KAK5983130.1"/>
    </source>
</evidence>
<organism evidence="1 2">
    <name type="scientific">Trichostrongylus colubriformis</name>
    <name type="common">Black scour worm</name>
    <dbReference type="NCBI Taxonomy" id="6319"/>
    <lineage>
        <taxon>Eukaryota</taxon>
        <taxon>Metazoa</taxon>
        <taxon>Ecdysozoa</taxon>
        <taxon>Nematoda</taxon>
        <taxon>Chromadorea</taxon>
        <taxon>Rhabditida</taxon>
        <taxon>Rhabditina</taxon>
        <taxon>Rhabditomorpha</taxon>
        <taxon>Strongyloidea</taxon>
        <taxon>Trichostrongylidae</taxon>
        <taxon>Trichostrongylus</taxon>
    </lineage>
</organism>
<reference evidence="1 2" key="1">
    <citation type="submission" date="2019-10" db="EMBL/GenBank/DDBJ databases">
        <title>Assembly and Annotation for the nematode Trichostrongylus colubriformis.</title>
        <authorList>
            <person name="Martin J."/>
        </authorList>
    </citation>
    <scope>NUCLEOTIDE SEQUENCE [LARGE SCALE GENOMIC DNA]</scope>
    <source>
        <strain evidence="1">G859</strain>
        <tissue evidence="1">Whole worm</tissue>
    </source>
</reference>
<name>A0AAN8FSG0_TRICO</name>
<sequence length="154" mass="17449">MNSEWHEHSFFLEVKPRAELASLFVDCPPEYGKADGEAGDESDKENEGLNMVRVSEHAVELGTPPYLAASLHLQRKLPRYRANISNLTLYPQSLCASTWADNERLFMCKLHVEADGVPFAFFPQPLSNRRFNSMHNEKLGWHLLGKIRAIPPGT</sequence>
<protein>
    <submittedName>
        <fullName evidence="1">Uncharacterized protein</fullName>
    </submittedName>
</protein>
<keyword evidence="2" id="KW-1185">Reference proteome</keyword>
<dbReference type="Proteomes" id="UP001331761">
    <property type="component" value="Unassembled WGS sequence"/>
</dbReference>
<dbReference type="AlphaFoldDB" id="A0AAN8FSG0"/>
<gene>
    <name evidence="1" type="ORF">GCK32_006565</name>
</gene>
<evidence type="ECO:0000313" key="2">
    <source>
        <dbReference type="Proteomes" id="UP001331761"/>
    </source>
</evidence>
<comment type="caution">
    <text evidence="1">The sequence shown here is derived from an EMBL/GenBank/DDBJ whole genome shotgun (WGS) entry which is preliminary data.</text>
</comment>